<proteinExistence type="predicted"/>
<name>C5A3G7_THEGJ</name>
<accession>C5A3G7</accession>
<dbReference type="HOGENOM" id="CLU_1529304_0_0_2"/>
<dbReference type="GeneID" id="7988933"/>
<keyword evidence="1" id="KW-0472">Membrane</keyword>
<dbReference type="PATRIC" id="fig|593117.10.peg.280"/>
<keyword evidence="3" id="KW-1185">Reference proteome</keyword>
<gene>
    <name evidence="2" type="ordered locus">TGAM_0277</name>
</gene>
<evidence type="ECO:0000256" key="1">
    <source>
        <dbReference type="SAM" id="Phobius"/>
    </source>
</evidence>
<keyword evidence="1" id="KW-0812">Transmembrane</keyword>
<keyword evidence="1" id="KW-1133">Transmembrane helix</keyword>
<organism evidence="2 3">
    <name type="scientific">Thermococcus gammatolerans (strain DSM 15229 / JCM 11827 / EJ3)</name>
    <dbReference type="NCBI Taxonomy" id="593117"/>
    <lineage>
        <taxon>Archaea</taxon>
        <taxon>Methanobacteriati</taxon>
        <taxon>Methanobacteriota</taxon>
        <taxon>Thermococci</taxon>
        <taxon>Thermococcales</taxon>
        <taxon>Thermococcaceae</taxon>
        <taxon>Thermococcus</taxon>
    </lineage>
</organism>
<feature type="transmembrane region" description="Helical" evidence="1">
    <location>
        <begin position="15"/>
        <end position="37"/>
    </location>
</feature>
<protein>
    <submittedName>
        <fullName evidence="2">Uncharacterized protein</fullName>
    </submittedName>
</protein>
<dbReference type="OrthoDB" id="95481at2157"/>
<dbReference type="KEGG" id="tga:TGAM_0277"/>
<dbReference type="PaxDb" id="593117-TGAM_0277"/>
<dbReference type="STRING" id="593117.TGAM_0277"/>
<dbReference type="AlphaFoldDB" id="C5A3G7"/>
<dbReference type="EMBL" id="CP001398">
    <property type="protein sequence ID" value="ACS32779.1"/>
    <property type="molecule type" value="Genomic_DNA"/>
</dbReference>
<sequence length="187" mass="21236">MRLGRKLSYEERSSIKIVLVFSVVFLGILGAILYPLLHKEVVFEVSVPKGQPLMASNMSIDGVSYKNAIAFGAFYNPFILHCSEMTPANVTIRLTTPGWCVDLWVWGGIERGWILKVNCSDTVSLDYYSFYQRGARESGELYWYLTEGNVLVFHKRTEVNNYEMVNFTVSYLGRKDVGYFLVSLGKG</sequence>
<evidence type="ECO:0000313" key="3">
    <source>
        <dbReference type="Proteomes" id="UP000001488"/>
    </source>
</evidence>
<dbReference type="RefSeq" id="WP_015857898.1">
    <property type="nucleotide sequence ID" value="NC_012804.1"/>
</dbReference>
<reference evidence="2 3" key="1">
    <citation type="journal article" date="2007" name="Genome Biol.">
        <title>Genome analysis and genome-wide proteomics of Thermococcus gammatolerans, the most radioresistant organism known amongst the Archaea.</title>
        <authorList>
            <person name="Zivanovic Y."/>
            <person name="Armengaud J."/>
            <person name="Lagorce A."/>
            <person name="Leplat C."/>
            <person name="Guerin P."/>
            <person name="Dutertre M."/>
            <person name="Anthouard V."/>
            <person name="Forterre P."/>
            <person name="Wincker P."/>
            <person name="Confalonieri F."/>
        </authorList>
    </citation>
    <scope>NUCLEOTIDE SEQUENCE [LARGE SCALE GENOMIC DNA]</scope>
    <source>
        <strain evidence="3">DSM 15229 / JCM 11827 / EJ3</strain>
    </source>
</reference>
<dbReference type="eggNOG" id="arCOG10031">
    <property type="taxonomic scope" value="Archaea"/>
</dbReference>
<dbReference type="Proteomes" id="UP000001488">
    <property type="component" value="Chromosome"/>
</dbReference>
<evidence type="ECO:0000313" key="2">
    <source>
        <dbReference type="EMBL" id="ACS32779.1"/>
    </source>
</evidence>